<protein>
    <recommendedName>
        <fullName evidence="3">Reverse transcriptase Ty1/copia-type domain-containing protein</fullName>
    </recommendedName>
</protein>
<comment type="caution">
    <text evidence="1">The sequence shown here is derived from an EMBL/GenBank/DDBJ whole genome shotgun (WGS) entry which is preliminary data.</text>
</comment>
<name>A0A9D5H761_9LILI</name>
<evidence type="ECO:0000313" key="1">
    <source>
        <dbReference type="EMBL" id="KAJ0965657.1"/>
    </source>
</evidence>
<keyword evidence="2" id="KW-1185">Reference proteome</keyword>
<evidence type="ECO:0000313" key="2">
    <source>
        <dbReference type="Proteomes" id="UP001085076"/>
    </source>
</evidence>
<dbReference type="OrthoDB" id="663372at2759"/>
<dbReference type="InterPro" id="IPR043502">
    <property type="entry name" value="DNA/RNA_pol_sf"/>
</dbReference>
<dbReference type="EMBL" id="JAGGNH010000008">
    <property type="protein sequence ID" value="KAJ0965657.1"/>
    <property type="molecule type" value="Genomic_DNA"/>
</dbReference>
<gene>
    <name evidence="1" type="ORF">J5N97_026795</name>
</gene>
<evidence type="ECO:0008006" key="3">
    <source>
        <dbReference type="Google" id="ProtNLM"/>
    </source>
</evidence>
<dbReference type="PANTHER" id="PTHR11439">
    <property type="entry name" value="GAG-POL-RELATED RETROTRANSPOSON"/>
    <property type="match status" value="1"/>
</dbReference>
<dbReference type="AlphaFoldDB" id="A0A9D5H761"/>
<dbReference type="PANTHER" id="PTHR11439:SF461">
    <property type="entry name" value="OS10G0432200 PROTEIN"/>
    <property type="match status" value="1"/>
</dbReference>
<accession>A0A9D5H761</accession>
<sequence>MKDLGTLRYFLGIEVAYSPRGYLLSQSKYITTILAQARLSDARTVDTPLELNAKYTSSDGIPLSDPTLYRTVVGSLVYLTITRPDITYAVHVVSQFVASPTSVHWAVDLRILRYLRGTQFHSLLFPSSSSLELRAYSDADWVGDPTDHKSTTGFCIFLGDSLISWKSKKQPIVSRSSTEAEYRAMASTTAEIIWLRWLLADMGVFLSDPTPMHCDNMSAIQITRNSVFHERTKHIEIDCHFTRHHFQHGTITLPFVSSSMQIADLFTKSPSTQRFRFLTGKLSMLPLAAS</sequence>
<reference evidence="1" key="2">
    <citation type="journal article" date="2022" name="Hortic Res">
        <title>The genome of Dioscorea zingiberensis sheds light on the biosynthesis, origin and evolution of the medicinally important diosgenin saponins.</title>
        <authorList>
            <person name="Li Y."/>
            <person name="Tan C."/>
            <person name="Li Z."/>
            <person name="Guo J."/>
            <person name="Li S."/>
            <person name="Chen X."/>
            <person name="Wang C."/>
            <person name="Dai X."/>
            <person name="Yang H."/>
            <person name="Song W."/>
            <person name="Hou L."/>
            <person name="Xu J."/>
            <person name="Tong Z."/>
            <person name="Xu A."/>
            <person name="Yuan X."/>
            <person name="Wang W."/>
            <person name="Yang Q."/>
            <person name="Chen L."/>
            <person name="Sun Z."/>
            <person name="Wang K."/>
            <person name="Pan B."/>
            <person name="Chen J."/>
            <person name="Bao Y."/>
            <person name="Liu F."/>
            <person name="Qi X."/>
            <person name="Gang D.R."/>
            <person name="Wen J."/>
            <person name="Li J."/>
        </authorList>
    </citation>
    <scope>NUCLEOTIDE SEQUENCE</scope>
    <source>
        <strain evidence="1">Dzin_1.0</strain>
    </source>
</reference>
<dbReference type="Proteomes" id="UP001085076">
    <property type="component" value="Miscellaneous, Linkage group lg08"/>
</dbReference>
<proteinExistence type="predicted"/>
<dbReference type="CDD" id="cd09272">
    <property type="entry name" value="RNase_HI_RT_Ty1"/>
    <property type="match status" value="1"/>
</dbReference>
<organism evidence="1 2">
    <name type="scientific">Dioscorea zingiberensis</name>
    <dbReference type="NCBI Taxonomy" id="325984"/>
    <lineage>
        <taxon>Eukaryota</taxon>
        <taxon>Viridiplantae</taxon>
        <taxon>Streptophyta</taxon>
        <taxon>Embryophyta</taxon>
        <taxon>Tracheophyta</taxon>
        <taxon>Spermatophyta</taxon>
        <taxon>Magnoliopsida</taxon>
        <taxon>Liliopsida</taxon>
        <taxon>Dioscoreales</taxon>
        <taxon>Dioscoreaceae</taxon>
        <taxon>Dioscorea</taxon>
    </lineage>
</organism>
<dbReference type="SUPFAM" id="SSF56672">
    <property type="entry name" value="DNA/RNA polymerases"/>
    <property type="match status" value="1"/>
</dbReference>
<reference evidence="1" key="1">
    <citation type="submission" date="2021-03" db="EMBL/GenBank/DDBJ databases">
        <authorList>
            <person name="Li Z."/>
            <person name="Yang C."/>
        </authorList>
    </citation>
    <scope>NUCLEOTIDE SEQUENCE</scope>
    <source>
        <strain evidence="1">Dzin_1.0</strain>
        <tissue evidence="1">Leaf</tissue>
    </source>
</reference>